<dbReference type="AlphaFoldDB" id="A0A2H0W1V9"/>
<dbReference type="PANTHER" id="PTHR10683:SF40">
    <property type="entry name" value="FRUCTOSE-6-PHOSPHATE ALDOLASE 1-RELATED"/>
    <property type="match status" value="1"/>
</dbReference>
<organism evidence="2 3">
    <name type="scientific">Candidatus Buchananbacteria bacterium CG10_big_fil_rev_8_21_14_0_10_42_9</name>
    <dbReference type="NCBI Taxonomy" id="1974526"/>
    <lineage>
        <taxon>Bacteria</taxon>
        <taxon>Candidatus Buchananiibacteriota</taxon>
    </lineage>
</organism>
<dbReference type="SUPFAM" id="SSF51569">
    <property type="entry name" value="Aldolase"/>
    <property type="match status" value="1"/>
</dbReference>
<accession>A0A2H0W1V9</accession>
<name>A0A2H0W1V9_9BACT</name>
<evidence type="ECO:0000256" key="1">
    <source>
        <dbReference type="ARBA" id="ARBA00023270"/>
    </source>
</evidence>
<dbReference type="Proteomes" id="UP000230935">
    <property type="component" value="Unassembled WGS sequence"/>
</dbReference>
<dbReference type="Pfam" id="PF00923">
    <property type="entry name" value="TAL_FSA"/>
    <property type="match status" value="1"/>
</dbReference>
<gene>
    <name evidence="2" type="ORF">COT81_01620</name>
</gene>
<evidence type="ECO:0000313" key="2">
    <source>
        <dbReference type="EMBL" id="PIS05334.1"/>
    </source>
</evidence>
<reference evidence="3" key="1">
    <citation type="submission" date="2017-09" db="EMBL/GenBank/DDBJ databases">
        <title>Depth-based differentiation of microbial function through sediment-hosted aquifers and enrichment of novel symbionts in the deep terrestrial subsurface.</title>
        <authorList>
            <person name="Probst A.J."/>
            <person name="Ladd B."/>
            <person name="Jarett J.K."/>
            <person name="Geller-Mcgrath D.E."/>
            <person name="Sieber C.M.K."/>
            <person name="Emerson J.B."/>
            <person name="Anantharaman K."/>
            <person name="Thomas B.C."/>
            <person name="Malmstrom R."/>
            <person name="Stieglmeier M."/>
            <person name="Klingl A."/>
            <person name="Woyke T."/>
            <person name="Ryan C.M."/>
            <person name="Banfield J.F."/>
        </authorList>
    </citation>
    <scope>NUCLEOTIDE SEQUENCE [LARGE SCALE GENOMIC DNA]</scope>
</reference>
<dbReference type="Gene3D" id="3.20.20.70">
    <property type="entry name" value="Aldolase class I"/>
    <property type="match status" value="1"/>
</dbReference>
<dbReference type="InterPro" id="IPR001585">
    <property type="entry name" value="TAL/FSA"/>
</dbReference>
<proteinExistence type="predicted"/>
<dbReference type="GO" id="GO:0005975">
    <property type="term" value="P:carbohydrate metabolic process"/>
    <property type="evidence" value="ECO:0007669"/>
    <property type="project" value="InterPro"/>
</dbReference>
<dbReference type="PANTHER" id="PTHR10683">
    <property type="entry name" value="TRANSALDOLASE"/>
    <property type="match status" value="1"/>
</dbReference>
<sequence length="283" mass="31714">MRPKNLKTKIYLDSGDPTETKAAIDRLGFLDGQTTNPSLIAKNPDASDKKFSEQEVYDFYKHVVQEISGLIPDRSVSIEVYAEKKTPARKMVKQAQAMYEWIPNAHIKLPITAGGLEAAQRLTEDKIRVNMTLCFTQQQAAAVYAATRGAQRSDVYVSPFDGRLDDLGECGVCLIEDIMKMFSQGDGHVETLMASVRNIDHLLYAIYTGVDIITVPFKVLKEWGDAGMPVPKELGNLDTLRGLKKIEYQELDLTQDWKAFDISHPLTDKGLVKFAADWNNLIK</sequence>
<keyword evidence="1" id="KW-0704">Schiff base</keyword>
<dbReference type="InterPro" id="IPR013785">
    <property type="entry name" value="Aldolase_TIM"/>
</dbReference>
<dbReference type="EMBL" id="PEZZ01000009">
    <property type="protein sequence ID" value="PIS05334.1"/>
    <property type="molecule type" value="Genomic_DNA"/>
</dbReference>
<evidence type="ECO:0000313" key="3">
    <source>
        <dbReference type="Proteomes" id="UP000230935"/>
    </source>
</evidence>
<comment type="caution">
    <text evidence="2">The sequence shown here is derived from an EMBL/GenBank/DDBJ whole genome shotgun (WGS) entry which is preliminary data.</text>
</comment>
<protein>
    <submittedName>
        <fullName evidence="2">Transaldolase</fullName>
    </submittedName>
</protein>